<name>A0A174EWI5_9FIRM</name>
<comment type="caution">
    <text evidence="5">The sequence shown here is derived from an EMBL/GenBank/DDBJ whole genome shotgun (WGS) entry which is preliminary data.</text>
</comment>
<proteinExistence type="inferred from homology"/>
<dbReference type="InterPro" id="IPR005650">
    <property type="entry name" value="BlaI_family"/>
</dbReference>
<dbReference type="SUPFAM" id="SSF46785">
    <property type="entry name" value="Winged helix' DNA-binding domain"/>
    <property type="match status" value="1"/>
</dbReference>
<dbReference type="InterPro" id="IPR036388">
    <property type="entry name" value="WH-like_DNA-bd_sf"/>
</dbReference>
<dbReference type="Proteomes" id="UP000284112">
    <property type="component" value="Unassembled WGS sequence"/>
</dbReference>
<comment type="similarity">
    <text evidence="1">Belongs to the BlaI transcriptional regulatory family.</text>
</comment>
<evidence type="ECO:0000313" key="6">
    <source>
        <dbReference type="Proteomes" id="UP000284112"/>
    </source>
</evidence>
<dbReference type="GO" id="GO:0045892">
    <property type="term" value="P:negative regulation of DNA-templated transcription"/>
    <property type="evidence" value="ECO:0007669"/>
    <property type="project" value="InterPro"/>
</dbReference>
<evidence type="ECO:0000256" key="3">
    <source>
        <dbReference type="ARBA" id="ARBA00023125"/>
    </source>
</evidence>
<evidence type="ECO:0000256" key="1">
    <source>
        <dbReference type="ARBA" id="ARBA00011046"/>
    </source>
</evidence>
<sequence>MELTKSESNLLEILLEADKPLSKSEILDHASADKPWKDGSIHILLNSLLKKEVIYEAGFVRTGKGFGRTFAPTSKGRSYFSNLLIHITQKVEPYKIVSQLVQEGVFSDSELDELENLIKLRK</sequence>
<evidence type="ECO:0000256" key="4">
    <source>
        <dbReference type="ARBA" id="ARBA00023163"/>
    </source>
</evidence>
<keyword evidence="2" id="KW-0805">Transcription regulation</keyword>
<evidence type="ECO:0008006" key="7">
    <source>
        <dbReference type="Google" id="ProtNLM"/>
    </source>
</evidence>
<dbReference type="AlphaFoldDB" id="A0A174EWI5"/>
<keyword evidence="3" id="KW-0238">DNA-binding</keyword>
<organism evidence="5 6">
    <name type="scientific">Dorea longicatena</name>
    <dbReference type="NCBI Taxonomy" id="88431"/>
    <lineage>
        <taxon>Bacteria</taxon>
        <taxon>Bacillati</taxon>
        <taxon>Bacillota</taxon>
        <taxon>Clostridia</taxon>
        <taxon>Lachnospirales</taxon>
        <taxon>Lachnospiraceae</taxon>
        <taxon>Dorea</taxon>
    </lineage>
</organism>
<dbReference type="Gene3D" id="1.10.10.10">
    <property type="entry name" value="Winged helix-like DNA-binding domain superfamily/Winged helix DNA-binding domain"/>
    <property type="match status" value="1"/>
</dbReference>
<gene>
    <name evidence="5" type="ORF">DW641_01030</name>
</gene>
<dbReference type="InterPro" id="IPR036390">
    <property type="entry name" value="WH_DNA-bd_sf"/>
</dbReference>
<dbReference type="Pfam" id="PF03965">
    <property type="entry name" value="Penicillinase_R"/>
    <property type="match status" value="1"/>
</dbReference>
<keyword evidence="4" id="KW-0804">Transcription</keyword>
<dbReference type="EMBL" id="QRHW01000001">
    <property type="protein sequence ID" value="RHG11453.1"/>
    <property type="molecule type" value="Genomic_DNA"/>
</dbReference>
<reference evidence="5 6" key="1">
    <citation type="submission" date="2018-08" db="EMBL/GenBank/DDBJ databases">
        <title>A genome reference for cultivated species of the human gut microbiota.</title>
        <authorList>
            <person name="Zou Y."/>
            <person name="Xue W."/>
            <person name="Luo G."/>
        </authorList>
    </citation>
    <scope>NUCLEOTIDE SEQUENCE [LARGE SCALE GENOMIC DNA]</scope>
    <source>
        <strain evidence="5 6">AM23-13</strain>
    </source>
</reference>
<dbReference type="GO" id="GO:0003677">
    <property type="term" value="F:DNA binding"/>
    <property type="evidence" value="ECO:0007669"/>
    <property type="project" value="UniProtKB-KW"/>
</dbReference>
<evidence type="ECO:0000256" key="2">
    <source>
        <dbReference type="ARBA" id="ARBA00023015"/>
    </source>
</evidence>
<protein>
    <recommendedName>
        <fullName evidence="7">BlaI/MecI/CopY family transcriptional regulator</fullName>
    </recommendedName>
</protein>
<evidence type="ECO:0000313" key="5">
    <source>
        <dbReference type="EMBL" id="RHG11453.1"/>
    </source>
</evidence>
<accession>A0A174EWI5</accession>
<dbReference type="RefSeq" id="WP_055302990.1">
    <property type="nucleotide sequence ID" value="NZ_QRHW01000001.1"/>
</dbReference>